<proteinExistence type="predicted"/>
<organism evidence="1">
    <name type="scientific">Siphoviridae sp. ctLeG9</name>
    <dbReference type="NCBI Taxonomy" id="2827848"/>
    <lineage>
        <taxon>Viruses</taxon>
        <taxon>Duplodnaviria</taxon>
        <taxon>Heunggongvirae</taxon>
        <taxon>Uroviricota</taxon>
        <taxon>Caudoviricetes</taxon>
    </lineage>
</organism>
<name>A0A8S5RVN4_9CAUD</name>
<evidence type="ECO:0000313" key="1">
    <source>
        <dbReference type="EMBL" id="DAF42506.1"/>
    </source>
</evidence>
<accession>A0A8S5RVN4</accession>
<sequence length="67" mass="7254">MNTQETHTLNDIYDELTGSRKALEGVQALLAGSNSEKVDTELMSQLIGTCNHRFKSVESQLGGLLGC</sequence>
<reference evidence="1" key="1">
    <citation type="journal article" date="2021" name="Proc. Natl. Acad. Sci. U.S.A.">
        <title>A Catalog of Tens of Thousands of Viruses from Human Metagenomes Reveals Hidden Associations with Chronic Diseases.</title>
        <authorList>
            <person name="Tisza M.J."/>
            <person name="Buck C.B."/>
        </authorList>
    </citation>
    <scope>NUCLEOTIDE SEQUENCE</scope>
    <source>
        <strain evidence="1">CtLeG9</strain>
    </source>
</reference>
<protein>
    <submittedName>
        <fullName evidence="1">Uncharacterized protein</fullName>
    </submittedName>
</protein>
<dbReference type="EMBL" id="BK032495">
    <property type="protein sequence ID" value="DAF42506.1"/>
    <property type="molecule type" value="Genomic_DNA"/>
</dbReference>